<protein>
    <recommendedName>
        <fullName evidence="1">Letm1 RBD domain-containing protein</fullName>
    </recommendedName>
</protein>
<comment type="caution">
    <text evidence="2">The sequence shown here is derived from an EMBL/GenBank/DDBJ whole genome shotgun (WGS) entry which is preliminary data.</text>
</comment>
<evidence type="ECO:0000313" key="3">
    <source>
        <dbReference type="Proteomes" id="UP000029554"/>
    </source>
</evidence>
<dbReference type="Pfam" id="PF07766">
    <property type="entry name" value="LETM1_RBD"/>
    <property type="match status" value="1"/>
</dbReference>
<accession>A0A095STJ7</accession>
<dbReference type="GO" id="GO:0043022">
    <property type="term" value="F:ribosome binding"/>
    <property type="evidence" value="ECO:0007669"/>
    <property type="project" value="InterPro"/>
</dbReference>
<sequence length="397" mass="45774">MINPSANGWIDKYFYEQKNVFISSPIEDLSLYKNIRKTGFIYGHIIAINENPEIDMSGWKTDEISKVALLKTLFDMYCFTTNQSDAIDFIAKAVSFYKEMTPKGFGFLNKIMPSTASSKLENLIDERVQTNKDIISKNFSHIVTNALLFVDVLAFRHYLSQGSIPEKYLKRIEETIMSLVSLALQVKTEKSQHDDLLIKLFEASVRYTKFSKVSIQNLEDLPLDYFKDDLEKFYLIDLVCITLWNDGRIENEELYFLYKLSEKFGVSEVFAHETSIDTNDFISKHKPEIQYFNYSNPVKHFYDQTSTGVQVLITRNKKRLIKEISQSKELMHLLAKSTSKDLSPEEKKKVKKQLLDICKSIPSLTIFLLPGGGLLLPLLVKFIPQLLPSAFNENLDD</sequence>
<dbReference type="AlphaFoldDB" id="A0A095STJ7"/>
<dbReference type="Proteomes" id="UP000029554">
    <property type="component" value="Unassembled WGS sequence"/>
</dbReference>
<dbReference type="EMBL" id="JRHH01000004">
    <property type="protein sequence ID" value="KGD67649.1"/>
    <property type="molecule type" value="Genomic_DNA"/>
</dbReference>
<proteinExistence type="predicted"/>
<dbReference type="NCBIfam" id="NF040639">
    <property type="entry name" value="LETM1_rel_film"/>
    <property type="match status" value="1"/>
</dbReference>
<feature type="domain" description="Letm1 RBD" evidence="1">
    <location>
        <begin position="342"/>
        <end position="394"/>
    </location>
</feature>
<dbReference type="RefSeq" id="WP_035127030.1">
    <property type="nucleotide sequence ID" value="NZ_JRHH01000004.1"/>
</dbReference>
<dbReference type="InterPro" id="IPR033122">
    <property type="entry name" value="LETM1-like_RBD"/>
</dbReference>
<gene>
    <name evidence="2" type="ORF">LG45_11030</name>
</gene>
<organism evidence="2 3">
    <name type="scientific">Flavobacterium aquatile LMG 4008 = ATCC 11947</name>
    <dbReference type="NCBI Taxonomy" id="1453498"/>
    <lineage>
        <taxon>Bacteria</taxon>
        <taxon>Pseudomonadati</taxon>
        <taxon>Bacteroidota</taxon>
        <taxon>Flavobacteriia</taxon>
        <taxon>Flavobacteriales</taxon>
        <taxon>Flavobacteriaceae</taxon>
        <taxon>Flavobacterium</taxon>
    </lineage>
</organism>
<keyword evidence="3" id="KW-1185">Reference proteome</keyword>
<reference evidence="2 3" key="1">
    <citation type="submission" date="2014-09" db="EMBL/GenBank/DDBJ databases">
        <title>Whole Genome Shotgun of Flavobacterium aquatile LMG 4008.</title>
        <authorList>
            <person name="Gale A.N."/>
            <person name="Pipes S.E."/>
            <person name="Newman J.D."/>
        </authorList>
    </citation>
    <scope>NUCLEOTIDE SEQUENCE [LARGE SCALE GENOMIC DNA]</scope>
    <source>
        <strain evidence="2 3">LMG 4008</strain>
    </source>
</reference>
<dbReference type="STRING" id="1453498.LG45_11030"/>
<evidence type="ECO:0000313" key="2">
    <source>
        <dbReference type="EMBL" id="KGD67649.1"/>
    </source>
</evidence>
<dbReference type="eggNOG" id="COG2979">
    <property type="taxonomic scope" value="Bacteria"/>
</dbReference>
<evidence type="ECO:0000259" key="1">
    <source>
        <dbReference type="Pfam" id="PF07766"/>
    </source>
</evidence>
<dbReference type="OrthoDB" id="1421172at2"/>
<name>A0A095STJ7_9FLAO</name>